<evidence type="ECO:0000313" key="1">
    <source>
        <dbReference type="EMBL" id="AFC26935.1"/>
    </source>
</evidence>
<gene>
    <name evidence="1" type="ordered locus">SGRA_4220</name>
</gene>
<dbReference type="KEGG" id="sgn:SGRA_4220"/>
<dbReference type="HOGENOM" id="CLU_1331165_0_0_10"/>
<sequence length="206" mass="23710">MKVYCLLVILICSVACQLEQKTDRSEGKENGLKKGYLERKEMKDSVCLSQTLSWDDYAMTVKTVHLFDSAVDKEPIFIPAIWSQKIEFRKGGKLLQTHWSPALSTERKLSRTKKVILENVIDEVGVLAGRYGHMFFLDGVSPCNSCTEMKLVFSLEGKLLFAAYGSRYEKHFRYGNWEKIIEEYGIGEENFIERMELKGVLEGPRY</sequence>
<dbReference type="eggNOG" id="ENOG502ZN3J">
    <property type="taxonomic scope" value="Bacteria"/>
</dbReference>
<organism evidence="1 2">
    <name type="scientific">Saprospira grandis (strain Lewin)</name>
    <dbReference type="NCBI Taxonomy" id="984262"/>
    <lineage>
        <taxon>Bacteria</taxon>
        <taxon>Pseudomonadati</taxon>
        <taxon>Bacteroidota</taxon>
        <taxon>Saprospiria</taxon>
        <taxon>Saprospirales</taxon>
        <taxon>Saprospiraceae</taxon>
        <taxon>Saprospira</taxon>
    </lineage>
</organism>
<name>H6L7I4_SAPGL</name>
<proteinExistence type="predicted"/>
<protein>
    <submittedName>
        <fullName evidence="1">Uncharacterized protein</fullName>
    </submittedName>
</protein>
<dbReference type="AlphaFoldDB" id="H6L7I4"/>
<keyword evidence="2" id="KW-1185">Reference proteome</keyword>
<dbReference type="STRING" id="984262.SGRA_4220"/>
<dbReference type="RefSeq" id="WP_015694510.1">
    <property type="nucleotide sequence ID" value="NC_016940.1"/>
</dbReference>
<evidence type="ECO:0000313" key="2">
    <source>
        <dbReference type="Proteomes" id="UP000007519"/>
    </source>
</evidence>
<accession>H6L7I4</accession>
<reference evidence="1 2" key="1">
    <citation type="journal article" date="2012" name="Stand. Genomic Sci.">
        <title>Complete genome sequencing and analysis of Saprospira grandis str. Lewin, a predatory marine bacterium.</title>
        <authorList>
            <person name="Saw J.H."/>
            <person name="Yuryev A."/>
            <person name="Kanbe M."/>
            <person name="Hou S."/>
            <person name="Young A.G."/>
            <person name="Aizawa S."/>
            <person name="Alam M."/>
        </authorList>
    </citation>
    <scope>NUCLEOTIDE SEQUENCE [LARGE SCALE GENOMIC DNA]</scope>
    <source>
        <strain evidence="1 2">Lewin</strain>
    </source>
</reference>
<dbReference type="EMBL" id="CP002831">
    <property type="protein sequence ID" value="AFC26935.1"/>
    <property type="molecule type" value="Genomic_DNA"/>
</dbReference>
<dbReference type="Proteomes" id="UP000007519">
    <property type="component" value="Chromosome"/>
</dbReference>